<feature type="non-terminal residue" evidence="2">
    <location>
        <position position="1"/>
    </location>
</feature>
<feature type="compositionally biased region" description="Polar residues" evidence="1">
    <location>
        <begin position="27"/>
        <end position="36"/>
    </location>
</feature>
<name>A0ABR0M6W4_9PEZI</name>
<comment type="caution">
    <text evidence="2">The sequence shown here is derived from an EMBL/GenBank/DDBJ whole genome shotgun (WGS) entry which is preliminary data.</text>
</comment>
<dbReference type="Proteomes" id="UP001357485">
    <property type="component" value="Unassembled WGS sequence"/>
</dbReference>
<protein>
    <submittedName>
        <fullName evidence="2">Phosphatidylinositol 4,5-bisphosphate-binding protein</fullName>
    </submittedName>
</protein>
<feature type="compositionally biased region" description="Pro residues" evidence="1">
    <location>
        <begin position="78"/>
        <end position="91"/>
    </location>
</feature>
<feature type="compositionally biased region" description="Polar residues" evidence="1">
    <location>
        <begin position="1"/>
        <end position="19"/>
    </location>
</feature>
<gene>
    <name evidence="2" type="primary">SLM2_1</name>
    <name evidence="2" type="ORF">LTR16_003862</name>
</gene>
<organism evidence="2 3">
    <name type="scientific">Cryomyces antarcticus</name>
    <dbReference type="NCBI Taxonomy" id="329879"/>
    <lineage>
        <taxon>Eukaryota</taxon>
        <taxon>Fungi</taxon>
        <taxon>Dikarya</taxon>
        <taxon>Ascomycota</taxon>
        <taxon>Pezizomycotina</taxon>
        <taxon>Dothideomycetes</taxon>
        <taxon>Dothideomycetes incertae sedis</taxon>
        <taxon>Cryomyces</taxon>
    </lineage>
</organism>
<feature type="region of interest" description="Disordered" evidence="1">
    <location>
        <begin position="156"/>
        <end position="181"/>
    </location>
</feature>
<evidence type="ECO:0000313" key="2">
    <source>
        <dbReference type="EMBL" id="KAK5287336.1"/>
    </source>
</evidence>
<reference evidence="2 3" key="1">
    <citation type="submission" date="2023-08" db="EMBL/GenBank/DDBJ databases">
        <title>Black Yeasts Isolated from many extreme environments.</title>
        <authorList>
            <person name="Coleine C."/>
            <person name="Stajich J.E."/>
            <person name="Selbmann L."/>
        </authorList>
    </citation>
    <scope>NUCLEOTIDE SEQUENCE [LARGE SCALE GENOMIC DNA]</scope>
    <source>
        <strain evidence="2 3">CCFEE 536</strain>
    </source>
</reference>
<feature type="compositionally biased region" description="Polar residues" evidence="1">
    <location>
        <begin position="48"/>
        <end position="60"/>
    </location>
</feature>
<sequence length="181" mass="18848">PVGSSRTSTEPNNQRTSVPSGIVFMGSSPSTGNDSQQKTRDVADLAFTDTSPSANAQPSQSEREDSNRTSSSSSSSPAHPPPSKLPLPVPISSPSAHGAATPAATYIAADPSDYLRSRGVPQEAKIGGLEAEGAHPTGRLFPKVLRHDTNMSIAQLHVPGEFPPPTPAPSGESAYPWRQAQ</sequence>
<proteinExistence type="predicted"/>
<dbReference type="EMBL" id="JAVRRA010000451">
    <property type="protein sequence ID" value="KAK5287336.1"/>
    <property type="molecule type" value="Genomic_DNA"/>
</dbReference>
<feature type="region of interest" description="Disordered" evidence="1">
    <location>
        <begin position="1"/>
        <end position="99"/>
    </location>
</feature>
<evidence type="ECO:0000313" key="3">
    <source>
        <dbReference type="Proteomes" id="UP001357485"/>
    </source>
</evidence>
<keyword evidence="3" id="KW-1185">Reference proteome</keyword>
<accession>A0ABR0M6W4</accession>
<evidence type="ECO:0000256" key="1">
    <source>
        <dbReference type="SAM" id="MobiDB-lite"/>
    </source>
</evidence>